<dbReference type="Pfam" id="PF16256">
    <property type="entry name" value="DUF4911"/>
    <property type="match status" value="1"/>
</dbReference>
<dbReference type="EMBL" id="CP015519">
    <property type="protein sequence ID" value="APG28762.1"/>
    <property type="molecule type" value="Genomic_DNA"/>
</dbReference>
<gene>
    <name evidence="1" type="ORF">A7E78_13535</name>
</gene>
<dbReference type="AlphaFoldDB" id="A0A1L3GS54"/>
<evidence type="ECO:0000313" key="2">
    <source>
        <dbReference type="Proteomes" id="UP000182517"/>
    </source>
</evidence>
<organism evidence="1 2">
    <name type="scientific">Syntrophotalea acetylenivorans</name>
    <dbReference type="NCBI Taxonomy" id="1842532"/>
    <lineage>
        <taxon>Bacteria</taxon>
        <taxon>Pseudomonadati</taxon>
        <taxon>Thermodesulfobacteriota</taxon>
        <taxon>Desulfuromonadia</taxon>
        <taxon>Desulfuromonadales</taxon>
        <taxon>Syntrophotaleaceae</taxon>
        <taxon>Syntrophotalea</taxon>
    </lineage>
</organism>
<dbReference type="OrthoDB" id="5472144at2"/>
<reference evidence="1 2" key="1">
    <citation type="journal article" date="2017" name="Genome Announc.">
        <title>Complete Genome Sequences of Two Acetylene-Fermenting Pelobacter acetylenicus Strains.</title>
        <authorList>
            <person name="Sutton J.M."/>
            <person name="Baesman S.M."/>
            <person name="Fierst J.L."/>
            <person name="Poret-Peterson A.T."/>
            <person name="Oremland R.S."/>
            <person name="Dunlap D.S."/>
            <person name="Akob D.M."/>
        </authorList>
    </citation>
    <scope>NUCLEOTIDE SEQUENCE [LARGE SCALE GENOMIC DNA]</scope>
    <source>
        <strain evidence="1 2">SFB93</strain>
    </source>
</reference>
<evidence type="ECO:0008006" key="3">
    <source>
        <dbReference type="Google" id="ProtNLM"/>
    </source>
</evidence>
<dbReference type="Proteomes" id="UP000182517">
    <property type="component" value="Chromosome"/>
</dbReference>
<sequence length="78" mass="8795">MLKSYYRLPRRQIGYLRFILESYDGLAFVRTLDNRQALVEIAYPASRREDAQGLLAALAEECSMTAVAPPSASEYPPL</sequence>
<evidence type="ECO:0000313" key="1">
    <source>
        <dbReference type="EMBL" id="APG28762.1"/>
    </source>
</evidence>
<accession>A0A1L3GS54</accession>
<protein>
    <recommendedName>
        <fullName evidence="3">DUF4911 domain-containing protein</fullName>
    </recommendedName>
</protein>
<name>A0A1L3GS54_9BACT</name>
<dbReference type="KEGG" id="pef:A7E78_13535"/>
<proteinExistence type="predicted"/>
<dbReference type="InterPro" id="IPR032587">
    <property type="entry name" value="DUF4911"/>
</dbReference>
<keyword evidence="2" id="KW-1185">Reference proteome</keyword>
<dbReference type="RefSeq" id="WP_072284786.1">
    <property type="nucleotide sequence ID" value="NZ_CP015519.1"/>
</dbReference>